<keyword evidence="4" id="KW-0812">Transmembrane</keyword>
<dbReference type="EMBL" id="CP042807">
    <property type="protein sequence ID" value="QEE23874.1"/>
    <property type="molecule type" value="Genomic_DNA"/>
</dbReference>
<dbReference type="InterPro" id="IPR005467">
    <property type="entry name" value="His_kinase_dom"/>
</dbReference>
<keyword evidence="4" id="KW-0472">Membrane</keyword>
<proteinExistence type="predicted"/>
<dbReference type="Gene3D" id="1.10.287.130">
    <property type="match status" value="1"/>
</dbReference>
<keyword evidence="4" id="KW-1133">Transmembrane helix</keyword>
<organism evidence="6 7">
    <name type="scientific">Rhodanobacter glycinis</name>
    <dbReference type="NCBI Taxonomy" id="582702"/>
    <lineage>
        <taxon>Bacteria</taxon>
        <taxon>Pseudomonadati</taxon>
        <taxon>Pseudomonadota</taxon>
        <taxon>Gammaproteobacteria</taxon>
        <taxon>Lysobacterales</taxon>
        <taxon>Rhodanobacteraceae</taxon>
        <taxon>Rhodanobacter</taxon>
    </lineage>
</organism>
<dbReference type="Pfam" id="PF02518">
    <property type="entry name" value="HATPase_c"/>
    <property type="match status" value="1"/>
</dbReference>
<dbReference type="PANTHER" id="PTHR43065">
    <property type="entry name" value="SENSOR HISTIDINE KINASE"/>
    <property type="match status" value="1"/>
</dbReference>
<name>A0A5B9DXN4_9GAMM</name>
<feature type="transmembrane region" description="Helical" evidence="4">
    <location>
        <begin position="193"/>
        <end position="214"/>
    </location>
</feature>
<evidence type="ECO:0000256" key="3">
    <source>
        <dbReference type="SAM" id="Coils"/>
    </source>
</evidence>
<evidence type="ECO:0000256" key="2">
    <source>
        <dbReference type="ARBA" id="ARBA00012438"/>
    </source>
</evidence>
<feature type="domain" description="Histidine kinase" evidence="5">
    <location>
        <begin position="300"/>
        <end position="511"/>
    </location>
</feature>
<dbReference type="InterPro" id="IPR004358">
    <property type="entry name" value="Sig_transdc_His_kin-like_C"/>
</dbReference>
<dbReference type="KEGG" id="rgl:CS053_04645"/>
<feature type="transmembrane region" description="Helical" evidence="4">
    <location>
        <begin position="88"/>
        <end position="107"/>
    </location>
</feature>
<evidence type="ECO:0000256" key="1">
    <source>
        <dbReference type="ARBA" id="ARBA00000085"/>
    </source>
</evidence>
<dbReference type="Gene3D" id="3.30.565.10">
    <property type="entry name" value="Histidine kinase-like ATPase, C-terminal domain"/>
    <property type="match status" value="1"/>
</dbReference>
<comment type="catalytic activity">
    <reaction evidence="1">
        <text>ATP + protein L-histidine = ADP + protein N-phospho-L-histidine.</text>
        <dbReference type="EC" id="2.7.13.3"/>
    </reaction>
</comment>
<dbReference type="SMART" id="SM00387">
    <property type="entry name" value="HATPase_c"/>
    <property type="match status" value="1"/>
</dbReference>
<gene>
    <name evidence="6" type="ORF">CS053_04645</name>
</gene>
<dbReference type="PANTHER" id="PTHR43065:SF42">
    <property type="entry name" value="TWO-COMPONENT SENSOR PPRA"/>
    <property type="match status" value="1"/>
</dbReference>
<accession>A0A5B9DXN4</accession>
<protein>
    <recommendedName>
        <fullName evidence="2">histidine kinase</fullName>
        <ecNumber evidence="2">2.7.13.3</ecNumber>
    </recommendedName>
</protein>
<dbReference type="SUPFAM" id="SSF55874">
    <property type="entry name" value="ATPase domain of HSP90 chaperone/DNA topoisomerase II/histidine kinase"/>
    <property type="match status" value="1"/>
</dbReference>
<dbReference type="GO" id="GO:0004673">
    <property type="term" value="F:protein histidine kinase activity"/>
    <property type="evidence" value="ECO:0007669"/>
    <property type="project" value="UniProtKB-EC"/>
</dbReference>
<sequence length="528" mass="58372">MRRTKEGFSHASEGLDERGASRRDDGALFFGRMGGKERWIRGTTHVAGRHGARWEVVQVSFWGKGQQWLRSTPITDPVDRRNAPFMQILLICMGCLMPINKVIHLFSTRFRDSMTEPGLGMDMATDVLMMVAAWSALYMIRQGRFREAVRMYISLMLVAAVLAYAAIGLERLSNDPFPMLLLGLGGLMLGRKALWSVYGVLMLVFVVGTLSDVLQQLPKGSVEWQWGRKASMSVSYLMVAILLDRTIAALRESLSESNQRGHELEAANRQLEHEMTERERAQGQLVHSQKMEAAGRIASGVAHDFDNVLNVVLGYAMRRERLADQGTGALIGALEGVELAARRALAVSRKLLNFSRQDNLMPEVFDAAQAVREMQPMLRQLFDADTRVRCEVEAEASLPVYLDRGQFELMLLNIAANARDAMPEGGHFTVTARQASAQELELVLADDGCGMPESVRRHVFEPFYTTKPTGRGTGLGLAVVRDVTVAAGGDLAVESAPGEGTVFRLRLPLVGHRESRPRNIEPPLAGVA</sequence>
<dbReference type="PROSITE" id="PS50109">
    <property type="entry name" value="HIS_KIN"/>
    <property type="match status" value="1"/>
</dbReference>
<evidence type="ECO:0000313" key="6">
    <source>
        <dbReference type="EMBL" id="QEE23874.1"/>
    </source>
</evidence>
<evidence type="ECO:0000313" key="7">
    <source>
        <dbReference type="Proteomes" id="UP000321807"/>
    </source>
</evidence>
<feature type="coiled-coil region" evidence="3">
    <location>
        <begin position="254"/>
        <end position="284"/>
    </location>
</feature>
<dbReference type="Proteomes" id="UP000321807">
    <property type="component" value="Chromosome"/>
</dbReference>
<dbReference type="EC" id="2.7.13.3" evidence="2"/>
<dbReference type="AlphaFoldDB" id="A0A5B9DXN4"/>
<evidence type="ECO:0000259" key="5">
    <source>
        <dbReference type="PROSITE" id="PS50109"/>
    </source>
</evidence>
<dbReference type="PRINTS" id="PR00344">
    <property type="entry name" value="BCTRLSENSOR"/>
</dbReference>
<dbReference type="InterPro" id="IPR036890">
    <property type="entry name" value="HATPase_C_sf"/>
</dbReference>
<evidence type="ECO:0000256" key="4">
    <source>
        <dbReference type="SAM" id="Phobius"/>
    </source>
</evidence>
<feature type="transmembrane region" description="Helical" evidence="4">
    <location>
        <begin position="119"/>
        <end position="140"/>
    </location>
</feature>
<feature type="transmembrane region" description="Helical" evidence="4">
    <location>
        <begin position="152"/>
        <end position="173"/>
    </location>
</feature>
<keyword evidence="6" id="KW-0418">Kinase</keyword>
<keyword evidence="6" id="KW-0808">Transferase</keyword>
<keyword evidence="3" id="KW-0175">Coiled coil</keyword>
<dbReference type="InterPro" id="IPR003594">
    <property type="entry name" value="HATPase_dom"/>
</dbReference>
<reference evidence="6 7" key="1">
    <citation type="submission" date="2019-08" db="EMBL/GenBank/DDBJ databases">
        <title>Complete genome sequence of Rhodanobacter glycinis strain T01E-68 isolated from tomato root.</title>
        <authorList>
            <person name="Weon H.-Y."/>
            <person name="Lee S.A."/>
        </authorList>
    </citation>
    <scope>NUCLEOTIDE SEQUENCE [LARGE SCALE GENOMIC DNA]</scope>
    <source>
        <strain evidence="6 7">T01E-68</strain>
    </source>
</reference>